<reference evidence="3" key="1">
    <citation type="submission" date="2016-10" db="EMBL/GenBank/DDBJ databases">
        <authorList>
            <person name="Varghese N."/>
            <person name="Submissions S."/>
        </authorList>
    </citation>
    <scope>NUCLEOTIDE SEQUENCE [LARGE SCALE GENOMIC DNA]</scope>
    <source>
        <strain evidence="3">IMMIB L-1606</strain>
    </source>
</reference>
<dbReference type="Proteomes" id="UP000198751">
    <property type="component" value="Chromosome I"/>
</dbReference>
<evidence type="ECO:0000313" key="3">
    <source>
        <dbReference type="Proteomes" id="UP000198751"/>
    </source>
</evidence>
<gene>
    <name evidence="2" type="ORF">SAMN04489743_3347</name>
</gene>
<dbReference type="InterPro" id="IPR001387">
    <property type="entry name" value="Cro/C1-type_HTH"/>
</dbReference>
<dbReference type="Pfam" id="PF01381">
    <property type="entry name" value="HTH_3"/>
    <property type="match status" value="1"/>
</dbReference>
<dbReference type="CDD" id="cd00093">
    <property type="entry name" value="HTH_XRE"/>
    <property type="match status" value="1"/>
</dbReference>
<dbReference type="Gene3D" id="1.10.260.40">
    <property type="entry name" value="lambda repressor-like DNA-binding domains"/>
    <property type="match status" value="1"/>
</dbReference>
<dbReference type="InterPro" id="IPR010982">
    <property type="entry name" value="Lambda_DNA-bd_dom_sf"/>
</dbReference>
<proteinExistence type="predicted"/>
<dbReference type="PROSITE" id="PS50943">
    <property type="entry name" value="HTH_CROC1"/>
    <property type="match status" value="1"/>
</dbReference>
<sequence>MEDVAAIGAGIRRARKEAGITQGTLADLIGTSPRTIHAIETGTGNPSLITVVAAANAVGLHLRTADD</sequence>
<organism evidence="2 3">
    <name type="scientific">Pseudarthrobacter equi</name>
    <dbReference type="NCBI Taxonomy" id="728066"/>
    <lineage>
        <taxon>Bacteria</taxon>
        <taxon>Bacillati</taxon>
        <taxon>Actinomycetota</taxon>
        <taxon>Actinomycetes</taxon>
        <taxon>Micrococcales</taxon>
        <taxon>Micrococcaceae</taxon>
        <taxon>Pseudarthrobacter</taxon>
    </lineage>
</organism>
<dbReference type="SUPFAM" id="SSF47413">
    <property type="entry name" value="lambda repressor-like DNA-binding domains"/>
    <property type="match status" value="1"/>
</dbReference>
<accession>A0A1H2B123</accession>
<dbReference type="GO" id="GO:0003677">
    <property type="term" value="F:DNA binding"/>
    <property type="evidence" value="ECO:0007669"/>
    <property type="project" value="UniProtKB-KW"/>
</dbReference>
<feature type="domain" description="HTH cro/C1-type" evidence="1">
    <location>
        <begin position="11"/>
        <end position="65"/>
    </location>
</feature>
<dbReference type="OrthoDB" id="5521004at2"/>
<evidence type="ECO:0000313" key="2">
    <source>
        <dbReference type="EMBL" id="SDT51888.1"/>
    </source>
</evidence>
<protein>
    <submittedName>
        <fullName evidence="2">DNA-binding transcriptional regulator, XRE-family HTH domain</fullName>
    </submittedName>
</protein>
<keyword evidence="2" id="KW-0238">DNA-binding</keyword>
<name>A0A1H2B123_9MICC</name>
<dbReference type="AlphaFoldDB" id="A0A1H2B123"/>
<evidence type="ECO:0000259" key="1">
    <source>
        <dbReference type="PROSITE" id="PS50943"/>
    </source>
</evidence>
<dbReference type="SMART" id="SM00530">
    <property type="entry name" value="HTH_XRE"/>
    <property type="match status" value="1"/>
</dbReference>
<keyword evidence="3" id="KW-1185">Reference proteome</keyword>
<dbReference type="RefSeq" id="WP_091722398.1">
    <property type="nucleotide sequence ID" value="NZ_LT629779.1"/>
</dbReference>
<dbReference type="EMBL" id="LT629779">
    <property type="protein sequence ID" value="SDT51888.1"/>
    <property type="molecule type" value="Genomic_DNA"/>
</dbReference>